<evidence type="ECO:0000313" key="9">
    <source>
        <dbReference type="EMBL" id="MCH80010.1"/>
    </source>
</evidence>
<sequence>MNRFLNVLEVMGGAGWLAANLQSKNVNSWNDPLGALIIGVHQLKLSNWKPEECAAIENELIAWSTRGLSESEGNEDGKKIWTLRLKATLDRSKRLTEEYTEELLKIFPQKVEMLGKALGIPENSVKTYTEAEIRAGVIFQVSKLCTLLLKAVRSTLGSQGWDVIVPGAVLGTLVQVERIVPGLLPSPVEGPIILIVNKADGDEEVTAAGRNIVGAILKQELPHLSHLAIAYYRKRLEASAAGVNLTLSSSVDLDGKLSVESVFDDNISGVEVPAFSDARIFKYSQEDCMISLILSKSQLHRSD</sequence>
<evidence type="ECO:0000256" key="3">
    <source>
        <dbReference type="ARBA" id="ARBA00022723"/>
    </source>
</evidence>
<dbReference type="GO" id="GO:0005524">
    <property type="term" value="F:ATP binding"/>
    <property type="evidence" value="ECO:0007669"/>
    <property type="project" value="UniProtKB-KW"/>
</dbReference>
<evidence type="ECO:0000256" key="6">
    <source>
        <dbReference type="ARBA" id="ARBA00022840"/>
    </source>
</evidence>
<protein>
    <submittedName>
        <fullName evidence="9">Phosphoglucan water dikinase</fullName>
    </submittedName>
</protein>
<dbReference type="Pfam" id="PF22973">
    <property type="entry name" value="GWD1_pHisD"/>
    <property type="match status" value="1"/>
</dbReference>
<organism evidence="9 10">
    <name type="scientific">Trifolium medium</name>
    <dbReference type="NCBI Taxonomy" id="97028"/>
    <lineage>
        <taxon>Eukaryota</taxon>
        <taxon>Viridiplantae</taxon>
        <taxon>Streptophyta</taxon>
        <taxon>Embryophyta</taxon>
        <taxon>Tracheophyta</taxon>
        <taxon>Spermatophyta</taxon>
        <taxon>Magnoliopsida</taxon>
        <taxon>eudicotyledons</taxon>
        <taxon>Gunneridae</taxon>
        <taxon>Pentapetalae</taxon>
        <taxon>rosids</taxon>
        <taxon>fabids</taxon>
        <taxon>Fabales</taxon>
        <taxon>Fabaceae</taxon>
        <taxon>Papilionoideae</taxon>
        <taxon>50 kb inversion clade</taxon>
        <taxon>NPAAA clade</taxon>
        <taxon>Hologalegina</taxon>
        <taxon>IRL clade</taxon>
        <taxon>Trifolieae</taxon>
        <taxon>Trifolium</taxon>
    </lineage>
</organism>
<evidence type="ECO:0000256" key="5">
    <source>
        <dbReference type="ARBA" id="ARBA00022777"/>
    </source>
</evidence>
<dbReference type="PANTHER" id="PTHR47453">
    <property type="entry name" value="PHOSPHOGLUCAN, WATER DIKINASE, CHLOROPLASTIC"/>
    <property type="match status" value="1"/>
</dbReference>
<evidence type="ECO:0000313" key="10">
    <source>
        <dbReference type="Proteomes" id="UP000265520"/>
    </source>
</evidence>
<name>A0A392LYG9_9FABA</name>
<evidence type="ECO:0000256" key="2">
    <source>
        <dbReference type="ARBA" id="ARBA00022679"/>
    </source>
</evidence>
<keyword evidence="4" id="KW-0547">Nucleotide-binding</keyword>
<keyword evidence="2" id="KW-0808">Transferase</keyword>
<proteinExistence type="predicted"/>
<keyword evidence="6" id="KW-0067">ATP-binding</keyword>
<keyword evidence="3" id="KW-0479">Metal-binding</keyword>
<gene>
    <name evidence="9" type="ORF">A2U01_0000772</name>
</gene>
<comment type="cofactor">
    <cofactor evidence="1">
        <name>Mg(2+)</name>
        <dbReference type="ChEBI" id="CHEBI:18420"/>
    </cofactor>
</comment>
<evidence type="ECO:0000256" key="4">
    <source>
        <dbReference type="ARBA" id="ARBA00022741"/>
    </source>
</evidence>
<accession>A0A392LYG9</accession>
<feature type="non-terminal residue" evidence="9">
    <location>
        <position position="303"/>
    </location>
</feature>
<evidence type="ECO:0000259" key="8">
    <source>
        <dbReference type="Pfam" id="PF22973"/>
    </source>
</evidence>
<evidence type="ECO:0000256" key="7">
    <source>
        <dbReference type="ARBA" id="ARBA00022842"/>
    </source>
</evidence>
<feature type="domain" description="Alpha-glucan water dikinase phosphohistidine-like" evidence="8">
    <location>
        <begin position="161"/>
        <end position="229"/>
    </location>
</feature>
<dbReference type="GO" id="GO:0016301">
    <property type="term" value="F:kinase activity"/>
    <property type="evidence" value="ECO:0007669"/>
    <property type="project" value="UniProtKB-KW"/>
</dbReference>
<dbReference type="GO" id="GO:0046872">
    <property type="term" value="F:metal ion binding"/>
    <property type="evidence" value="ECO:0007669"/>
    <property type="project" value="UniProtKB-KW"/>
</dbReference>
<dbReference type="EMBL" id="LXQA010000591">
    <property type="protein sequence ID" value="MCH80010.1"/>
    <property type="molecule type" value="Genomic_DNA"/>
</dbReference>
<keyword evidence="10" id="KW-1185">Reference proteome</keyword>
<keyword evidence="5 9" id="KW-0418">Kinase</keyword>
<evidence type="ECO:0000256" key="1">
    <source>
        <dbReference type="ARBA" id="ARBA00001946"/>
    </source>
</evidence>
<reference evidence="9 10" key="1">
    <citation type="journal article" date="2018" name="Front. Plant Sci.">
        <title>Red Clover (Trifolium pratense) and Zigzag Clover (T. medium) - A Picture of Genomic Similarities and Differences.</title>
        <authorList>
            <person name="Dluhosova J."/>
            <person name="Istvanek J."/>
            <person name="Nedelnik J."/>
            <person name="Repkova J."/>
        </authorList>
    </citation>
    <scope>NUCLEOTIDE SEQUENCE [LARGE SCALE GENOMIC DNA]</scope>
    <source>
        <strain evidence="10">cv. 10/8</strain>
        <tissue evidence="9">Leaf</tissue>
    </source>
</reference>
<dbReference type="AlphaFoldDB" id="A0A392LYG9"/>
<keyword evidence="7" id="KW-0460">Magnesium</keyword>
<comment type="caution">
    <text evidence="9">The sequence shown here is derived from an EMBL/GenBank/DDBJ whole genome shotgun (WGS) entry which is preliminary data.</text>
</comment>
<dbReference type="InterPro" id="IPR054481">
    <property type="entry name" value="GWD1_pHisD"/>
</dbReference>
<dbReference type="Proteomes" id="UP000265520">
    <property type="component" value="Unassembled WGS sequence"/>
</dbReference>
<dbReference type="PANTHER" id="PTHR47453:SF1">
    <property type="entry name" value="PHOSPHOGLUCAN, WATER DIKINASE, CHLOROPLASTIC"/>
    <property type="match status" value="1"/>
</dbReference>